<keyword evidence="2" id="KW-1185">Reference proteome</keyword>
<comment type="caution">
    <text evidence="1">The sequence shown here is derived from an EMBL/GenBank/DDBJ whole genome shotgun (WGS) entry which is preliminary data.</text>
</comment>
<dbReference type="Proteomes" id="UP000440578">
    <property type="component" value="Unassembled WGS sequence"/>
</dbReference>
<gene>
    <name evidence="1" type="ORF">FJT64_025914</name>
</gene>
<organism evidence="1 2">
    <name type="scientific">Amphibalanus amphitrite</name>
    <name type="common">Striped barnacle</name>
    <name type="synonym">Balanus amphitrite</name>
    <dbReference type="NCBI Taxonomy" id="1232801"/>
    <lineage>
        <taxon>Eukaryota</taxon>
        <taxon>Metazoa</taxon>
        <taxon>Ecdysozoa</taxon>
        <taxon>Arthropoda</taxon>
        <taxon>Crustacea</taxon>
        <taxon>Multicrustacea</taxon>
        <taxon>Cirripedia</taxon>
        <taxon>Thoracica</taxon>
        <taxon>Thoracicalcarea</taxon>
        <taxon>Balanomorpha</taxon>
        <taxon>Balanoidea</taxon>
        <taxon>Balanidae</taxon>
        <taxon>Amphibalaninae</taxon>
        <taxon>Amphibalanus</taxon>
    </lineage>
</organism>
<accession>A0A6A4WE83</accession>
<dbReference type="AlphaFoldDB" id="A0A6A4WE83"/>
<evidence type="ECO:0000313" key="1">
    <source>
        <dbReference type="EMBL" id="KAF0301910.1"/>
    </source>
</evidence>
<protein>
    <submittedName>
        <fullName evidence="1">Uncharacterized protein</fullName>
    </submittedName>
</protein>
<reference evidence="1 2" key="1">
    <citation type="submission" date="2019-07" db="EMBL/GenBank/DDBJ databases">
        <title>Draft genome assembly of a fouling barnacle, Amphibalanus amphitrite (Darwin, 1854): The first reference genome for Thecostraca.</title>
        <authorList>
            <person name="Kim W."/>
        </authorList>
    </citation>
    <scope>NUCLEOTIDE SEQUENCE [LARGE SCALE GENOMIC DNA]</scope>
    <source>
        <strain evidence="1">SNU_AA5</strain>
        <tissue evidence="1">Soma without cirri and trophi</tissue>
    </source>
</reference>
<dbReference type="OrthoDB" id="6766867at2759"/>
<name>A0A6A4WE83_AMPAM</name>
<evidence type="ECO:0000313" key="2">
    <source>
        <dbReference type="Proteomes" id="UP000440578"/>
    </source>
</evidence>
<proteinExistence type="predicted"/>
<dbReference type="EMBL" id="VIIS01001110">
    <property type="protein sequence ID" value="KAF0301910.1"/>
    <property type="molecule type" value="Genomic_DNA"/>
</dbReference>
<sequence length="98" mass="10761">MDIGRVASGKTELLVDPKKYGEKDAGGPELELRDNIIADLSSGQLLPYQLTRAVRTGNISAKEACKKIGPLNHARVHHRLVARPTLEELLVRQAPQRA</sequence>